<dbReference type="EMBL" id="LJSX01000006">
    <property type="protein sequence ID" value="KPQ11614.1"/>
    <property type="molecule type" value="Genomic_DNA"/>
</dbReference>
<evidence type="ECO:0000313" key="3">
    <source>
        <dbReference type="Proteomes" id="UP000050497"/>
    </source>
</evidence>
<dbReference type="Proteomes" id="UP000050497">
    <property type="component" value="Unassembled WGS sequence"/>
</dbReference>
<name>A0A0P7X8V5_9HYPH</name>
<reference evidence="2 3" key="1">
    <citation type="submission" date="2015-09" db="EMBL/GenBank/DDBJ databases">
        <title>Identification and resolution of microdiversity through metagenomic sequencing of parallel consortia.</title>
        <authorList>
            <person name="Nelson W.C."/>
            <person name="Romine M.F."/>
            <person name="Lindemann S.R."/>
        </authorList>
    </citation>
    <scope>NUCLEOTIDE SEQUENCE [LARGE SCALE GENOMIC DNA]</scope>
    <source>
        <strain evidence="2">HL-109</strain>
    </source>
</reference>
<comment type="caution">
    <text evidence="2">The sequence shown here is derived from an EMBL/GenBank/DDBJ whole genome shotgun (WGS) entry which is preliminary data.</text>
</comment>
<dbReference type="Gene3D" id="3.55.50.30">
    <property type="match status" value="1"/>
</dbReference>
<gene>
    <name evidence="2" type="ORF">HLUCCO17_05365</name>
</gene>
<dbReference type="STRING" id="1653334.GA0071312_1448"/>
<accession>A0A0P7X8V5</accession>
<feature type="region of interest" description="Disordered" evidence="1">
    <location>
        <begin position="33"/>
        <end position="57"/>
    </location>
</feature>
<evidence type="ECO:0000256" key="1">
    <source>
        <dbReference type="SAM" id="MobiDB-lite"/>
    </source>
</evidence>
<organism evidence="2 3">
    <name type="scientific">Saliniramus fredricksonii</name>
    <dbReference type="NCBI Taxonomy" id="1653334"/>
    <lineage>
        <taxon>Bacteria</taxon>
        <taxon>Pseudomonadati</taxon>
        <taxon>Pseudomonadota</taxon>
        <taxon>Alphaproteobacteria</taxon>
        <taxon>Hyphomicrobiales</taxon>
        <taxon>Salinarimonadaceae</taxon>
        <taxon>Saliniramus</taxon>
    </lineage>
</organism>
<protein>
    <submittedName>
        <fullName evidence="2">Uncharacterized protein</fullName>
    </submittedName>
</protein>
<proteinExistence type="predicted"/>
<evidence type="ECO:0000313" key="2">
    <source>
        <dbReference type="EMBL" id="KPQ11614.1"/>
    </source>
</evidence>
<dbReference type="AlphaFoldDB" id="A0A0P7X8V5"/>
<sequence>MARNGYRLPILVFFASLGMAGWSGDRAEAFLPLTHGDHGTTQTRPVTPEQPGDAGEKPIVRFNQADTHTPPHHEKLTTDILMHVTERPLADLLNDLARIAGLRMRLNDRLEREIVSRQRLEGTLEEILDGLGADFNLVWFAERDLIDIARADTATVKTFQIGRTSDRQIRDAIARFGLVNADFALEVDESNGIARVFAPPRLSARIESIIVGLRAPVEIDTPVEVIRFGQRARSGE</sequence>